<feature type="signal peptide" evidence="2">
    <location>
        <begin position="1"/>
        <end position="22"/>
    </location>
</feature>
<dbReference type="SMART" id="SM00028">
    <property type="entry name" value="TPR"/>
    <property type="match status" value="1"/>
</dbReference>
<keyword evidence="4" id="KW-1185">Reference proteome</keyword>
<reference evidence="3 4" key="1">
    <citation type="journal article" date="2017" name="Int. J. Syst. Evol. Microbiol.">
        <title>Ramlibacter monticola sp. nov., isolated from forest soil.</title>
        <authorList>
            <person name="Chaudhary D.K."/>
            <person name="Kim J."/>
        </authorList>
    </citation>
    <scope>NUCLEOTIDE SEQUENCE [LARGE SCALE GENOMIC DNA]</scope>
    <source>
        <strain evidence="3 4">KACC 19175</strain>
    </source>
</reference>
<dbReference type="PROSITE" id="PS50293">
    <property type="entry name" value="TPR_REGION"/>
    <property type="match status" value="1"/>
</dbReference>
<dbReference type="Gene3D" id="1.25.40.10">
    <property type="entry name" value="Tetratricopeptide repeat domain"/>
    <property type="match status" value="1"/>
</dbReference>
<dbReference type="SUPFAM" id="SSF48452">
    <property type="entry name" value="TPR-like"/>
    <property type="match status" value="1"/>
</dbReference>
<feature type="repeat" description="TPR" evidence="1">
    <location>
        <begin position="72"/>
        <end position="105"/>
    </location>
</feature>
<keyword evidence="1" id="KW-0802">TPR repeat</keyword>
<dbReference type="EMBL" id="JAEQNE010000004">
    <property type="protein sequence ID" value="MBL0392857.1"/>
    <property type="molecule type" value="Genomic_DNA"/>
</dbReference>
<evidence type="ECO:0000256" key="1">
    <source>
        <dbReference type="PROSITE-ProRule" id="PRU00339"/>
    </source>
</evidence>
<proteinExistence type="predicted"/>
<gene>
    <name evidence="3" type="ORF">JJ685_17095</name>
</gene>
<accession>A0A936Z3D5</accession>
<evidence type="ECO:0000256" key="2">
    <source>
        <dbReference type="SAM" id="SignalP"/>
    </source>
</evidence>
<protein>
    <submittedName>
        <fullName evidence="3">Tetratricopeptide repeat protein</fullName>
    </submittedName>
</protein>
<dbReference type="Proteomes" id="UP000599109">
    <property type="component" value="Unassembled WGS sequence"/>
</dbReference>
<evidence type="ECO:0000313" key="4">
    <source>
        <dbReference type="Proteomes" id="UP000599109"/>
    </source>
</evidence>
<sequence>MKYSVTALLGSAALALSLAAFGAGGGGGDEMPPRVKNTDPDYVAGMDAVQRKDWQQVVVRMDAYIKRKPEDADAWTQLGHAHRLTGSIEPALDAYDKALKINPKHRGAREYLGEAYLQMNDLPRAEGELKVLDKLCFLPCEEYTDLKAKINDYKKTKQATGS</sequence>
<comment type="caution">
    <text evidence="3">The sequence shown here is derived from an EMBL/GenBank/DDBJ whole genome shotgun (WGS) entry which is preliminary data.</text>
</comment>
<dbReference type="RefSeq" id="WP_201675532.1">
    <property type="nucleotide sequence ID" value="NZ_JAEQNE010000004.1"/>
</dbReference>
<keyword evidence="2" id="KW-0732">Signal</keyword>
<name>A0A936Z3D5_9BURK</name>
<dbReference type="InterPro" id="IPR011990">
    <property type="entry name" value="TPR-like_helical_dom_sf"/>
</dbReference>
<dbReference type="Pfam" id="PF00515">
    <property type="entry name" value="TPR_1"/>
    <property type="match status" value="1"/>
</dbReference>
<evidence type="ECO:0000313" key="3">
    <source>
        <dbReference type="EMBL" id="MBL0392857.1"/>
    </source>
</evidence>
<dbReference type="AlphaFoldDB" id="A0A936Z3D5"/>
<dbReference type="PROSITE" id="PS50005">
    <property type="entry name" value="TPR"/>
    <property type="match status" value="1"/>
</dbReference>
<feature type="chain" id="PRO_5036884122" evidence="2">
    <location>
        <begin position="23"/>
        <end position="162"/>
    </location>
</feature>
<organism evidence="3 4">
    <name type="scientific">Ramlibacter monticola</name>
    <dbReference type="NCBI Taxonomy" id="1926872"/>
    <lineage>
        <taxon>Bacteria</taxon>
        <taxon>Pseudomonadati</taxon>
        <taxon>Pseudomonadota</taxon>
        <taxon>Betaproteobacteria</taxon>
        <taxon>Burkholderiales</taxon>
        <taxon>Comamonadaceae</taxon>
        <taxon>Ramlibacter</taxon>
    </lineage>
</organism>
<dbReference type="InterPro" id="IPR019734">
    <property type="entry name" value="TPR_rpt"/>
</dbReference>